<proteinExistence type="predicted"/>
<feature type="region of interest" description="Disordered" evidence="2">
    <location>
        <begin position="436"/>
        <end position="590"/>
    </location>
</feature>
<dbReference type="SUPFAM" id="SSF63748">
    <property type="entry name" value="Tudor/PWWP/MBT"/>
    <property type="match status" value="2"/>
</dbReference>
<feature type="domain" description="Tudor" evidence="3">
    <location>
        <begin position="261"/>
        <end position="321"/>
    </location>
</feature>
<dbReference type="InterPro" id="IPR050621">
    <property type="entry name" value="Tudor_domain_containing"/>
</dbReference>
<evidence type="ECO:0000256" key="2">
    <source>
        <dbReference type="SAM" id="MobiDB-lite"/>
    </source>
</evidence>
<dbReference type="OrthoDB" id="10034606at2759"/>
<keyword evidence="5" id="KW-1185">Reference proteome</keyword>
<dbReference type="PANTHER" id="PTHR22948">
    <property type="entry name" value="TUDOR DOMAIN CONTAINING PROTEIN"/>
    <property type="match status" value="1"/>
</dbReference>
<dbReference type="InterPro" id="IPR002999">
    <property type="entry name" value="Tudor"/>
</dbReference>
<feature type="compositionally biased region" description="Basic and acidic residues" evidence="2">
    <location>
        <begin position="466"/>
        <end position="517"/>
    </location>
</feature>
<feature type="compositionally biased region" description="Low complexity" evidence="2">
    <location>
        <begin position="887"/>
        <end position="923"/>
    </location>
</feature>
<evidence type="ECO:0000259" key="3">
    <source>
        <dbReference type="PROSITE" id="PS50304"/>
    </source>
</evidence>
<feature type="compositionally biased region" description="Gly residues" evidence="2">
    <location>
        <begin position="950"/>
        <end position="959"/>
    </location>
</feature>
<feature type="coiled-coil region" evidence="1">
    <location>
        <begin position="133"/>
        <end position="160"/>
    </location>
</feature>
<evidence type="ECO:0000313" key="4">
    <source>
        <dbReference type="EMBL" id="KAJ8028888.1"/>
    </source>
</evidence>
<dbReference type="AlphaFoldDB" id="A0A9Q1H0M0"/>
<dbReference type="Pfam" id="PF00567">
    <property type="entry name" value="TUDOR"/>
    <property type="match status" value="2"/>
</dbReference>
<evidence type="ECO:0000313" key="5">
    <source>
        <dbReference type="Proteomes" id="UP001152320"/>
    </source>
</evidence>
<feature type="compositionally biased region" description="Basic residues" evidence="2">
    <location>
        <begin position="972"/>
        <end position="983"/>
    </location>
</feature>
<sequence length="983" mass="111107">MAAGCGRCGNLDITVECPDCGGKIRSEPVPLCGECNTLIHEGVMKEHRVETLDAKRKRSDFKERLESFEGIKPQVKFQLAQISKAKRDVESRLQNNIYNIQQSFLEVGKVFKKKEQEFLLQLRSDASSKMTSLQEWHEAVKQHQKDVEEMQELADKVIDIEQPSINAAVSLDTSHLADQVLKLQLKSGSDMKSAPTFTKEIVPLVPPKDGDQLRAYVEGRIDMKGNFWLCPDFVDSVANVLDDLSFEIRRNLIKEGLSAIEVKEGMFCVAEFEEDSRWYRAKVEKVDQGKKSAQVKWMDYAHVNEVPLTNIQVLKDEFKRVPFQALECCLFENMEGNLPREARWEFSDLTGQNCLECTVLKKIDREDNELPLYHMQLNLPDKEIDINEVIKAKASSGFKEKGSIACRDVRLLSKEEGGIKELTKEKIEVYSEVVNKKTEDSKGKDSKPETETKEADGKEKEEEESKEEKEIKEDKESKEKTEQDLPAVETKEETKEEPEKVSSKEDEVKTSDKDAYKAECNGLPNETTQNTDDPSNIKKEEKITILTREKGTAEVEQSKQGVTEAPSADIQKPSQQSVSVSATQPAVMRKKPPAIPEFSEKEEVDSLATMLKRQQQDGRPLMPDRGGFGGGLMNPYMTPNMAMVNPALQQLYGNPLNKPNSHSYPYGQVGATRPQVDQLVAGKAQANMYELTPNDVLNIRVSSGLSEEGTFLALKIRGPDEEGRFRHLMQEISMETDPMLTEDVAPGKLMCAYYSTLNQWCRAHIIDVQDSMVLVWFCDFGTTEAVPSTHIRFLELRHHLFPFQSAEYSIANSQYTYFPKESVDTFRSITADKIIKATVVDSSKPKPQVSLTFLSEVRDEVDVLKELIQRGLQPTQHTPDQKGGKNQQHMDQQGQYQGQSYHAQQQQPRNMDQGPQYPQGPYQSRSQDVRNASQGRNYNNYGGDGRDGYYRGGGGGGGMQQQKPKGGQWSKPKGRNQRKGRYN</sequence>
<feature type="compositionally biased region" description="Basic and acidic residues" evidence="2">
    <location>
        <begin position="436"/>
        <end position="460"/>
    </location>
</feature>
<dbReference type="Gene3D" id="2.40.50.90">
    <property type="match status" value="2"/>
</dbReference>
<feature type="compositionally biased region" description="Polar residues" evidence="2">
    <location>
        <begin position="924"/>
        <end position="934"/>
    </location>
</feature>
<reference evidence="4" key="1">
    <citation type="submission" date="2021-10" db="EMBL/GenBank/DDBJ databases">
        <title>Tropical sea cucumber genome reveals ecological adaptation and Cuvierian tubules defense mechanism.</title>
        <authorList>
            <person name="Chen T."/>
        </authorList>
    </citation>
    <scope>NUCLEOTIDE SEQUENCE</scope>
    <source>
        <strain evidence="4">Nanhai2018</strain>
        <tissue evidence="4">Muscle</tissue>
    </source>
</reference>
<evidence type="ECO:0000256" key="1">
    <source>
        <dbReference type="SAM" id="Coils"/>
    </source>
</evidence>
<gene>
    <name evidence="4" type="ORF">HOLleu_28140</name>
</gene>
<feature type="compositionally biased region" description="Polar residues" evidence="2">
    <location>
        <begin position="572"/>
        <end position="584"/>
    </location>
</feature>
<dbReference type="InterPro" id="IPR035437">
    <property type="entry name" value="SNase_OB-fold_sf"/>
</dbReference>
<dbReference type="SMART" id="SM00333">
    <property type="entry name" value="TUDOR"/>
    <property type="match status" value="2"/>
</dbReference>
<comment type="caution">
    <text evidence="4">The sequence shown here is derived from an EMBL/GenBank/DDBJ whole genome shotgun (WGS) entry which is preliminary data.</text>
</comment>
<feature type="compositionally biased region" description="Basic and acidic residues" evidence="2">
    <location>
        <begin position="535"/>
        <end position="557"/>
    </location>
</feature>
<dbReference type="PROSITE" id="PS50304">
    <property type="entry name" value="TUDOR"/>
    <property type="match status" value="1"/>
</dbReference>
<name>A0A9Q1H0M0_HOLLE</name>
<dbReference type="CDD" id="cd20379">
    <property type="entry name" value="Tudor_dTUD-like"/>
    <property type="match status" value="1"/>
</dbReference>
<feature type="compositionally biased region" description="Polar residues" evidence="2">
    <location>
        <begin position="524"/>
        <end position="534"/>
    </location>
</feature>
<organism evidence="4 5">
    <name type="scientific">Holothuria leucospilota</name>
    <name type="common">Black long sea cucumber</name>
    <name type="synonym">Mertensiothuria leucospilota</name>
    <dbReference type="NCBI Taxonomy" id="206669"/>
    <lineage>
        <taxon>Eukaryota</taxon>
        <taxon>Metazoa</taxon>
        <taxon>Echinodermata</taxon>
        <taxon>Eleutherozoa</taxon>
        <taxon>Echinozoa</taxon>
        <taxon>Holothuroidea</taxon>
        <taxon>Aspidochirotacea</taxon>
        <taxon>Aspidochirotida</taxon>
        <taxon>Holothuriidae</taxon>
        <taxon>Holothuria</taxon>
    </lineage>
</organism>
<dbReference type="Gene3D" id="2.30.30.140">
    <property type="match status" value="2"/>
</dbReference>
<dbReference type="Proteomes" id="UP001152320">
    <property type="component" value="Chromosome 14"/>
</dbReference>
<protein>
    <submittedName>
        <fullName evidence="4">Tudor domain-containing protein 1</fullName>
    </submittedName>
</protein>
<dbReference type="PANTHER" id="PTHR22948:SF29">
    <property type="entry name" value="FI02030P-RELATED"/>
    <property type="match status" value="1"/>
</dbReference>
<keyword evidence="1" id="KW-0175">Coiled coil</keyword>
<feature type="region of interest" description="Disordered" evidence="2">
    <location>
        <begin position="870"/>
        <end position="983"/>
    </location>
</feature>
<accession>A0A9Q1H0M0</accession>
<dbReference type="FunFam" id="2.30.30.140:FF:000018">
    <property type="entry name" value="Serine/threonine-protein kinase 31"/>
    <property type="match status" value="1"/>
</dbReference>
<dbReference type="EMBL" id="JAIZAY010000014">
    <property type="protein sequence ID" value="KAJ8028888.1"/>
    <property type="molecule type" value="Genomic_DNA"/>
</dbReference>